<dbReference type="Gene3D" id="3.90.199.10">
    <property type="entry name" value="Topoisomerase II, domain 5"/>
    <property type="match status" value="1"/>
</dbReference>
<feature type="domain" description="Topo IIA-type catalytic" evidence="12">
    <location>
        <begin position="40"/>
        <end position="504"/>
    </location>
</feature>
<comment type="catalytic activity">
    <reaction evidence="1 8 9">
        <text>ATP-dependent breakage, passage and rejoining of double-stranded DNA.</text>
        <dbReference type="EC" id="5.6.2.2"/>
    </reaction>
</comment>
<evidence type="ECO:0000256" key="4">
    <source>
        <dbReference type="ARBA" id="ARBA00022840"/>
    </source>
</evidence>
<comment type="subcellular location">
    <subcellularLocation>
        <location evidence="8">Cytoplasm</location>
    </subcellularLocation>
</comment>
<dbReference type="InterPro" id="IPR006691">
    <property type="entry name" value="GyrA/parC_rep"/>
</dbReference>
<dbReference type="Gene3D" id="2.120.10.90">
    <property type="entry name" value="DNA gyrase/topoisomerase IV, subunit A, C-terminal"/>
    <property type="match status" value="1"/>
</dbReference>
<dbReference type="SMART" id="SM00434">
    <property type="entry name" value="TOP4c"/>
    <property type="match status" value="1"/>
</dbReference>
<dbReference type="InterPro" id="IPR002205">
    <property type="entry name" value="Topo_IIA_dom_A"/>
</dbReference>
<dbReference type="Gene3D" id="1.10.268.10">
    <property type="entry name" value="Topoisomerase, domain 3"/>
    <property type="match status" value="1"/>
</dbReference>
<evidence type="ECO:0000256" key="3">
    <source>
        <dbReference type="ARBA" id="ARBA00022741"/>
    </source>
</evidence>
<keyword evidence="7 8" id="KW-0413">Isomerase</keyword>
<dbReference type="Pfam" id="PF03989">
    <property type="entry name" value="DNA_gyraseA_C"/>
    <property type="match status" value="6"/>
</dbReference>
<keyword evidence="4 8" id="KW-0067">ATP-binding</keyword>
<evidence type="ECO:0000256" key="9">
    <source>
        <dbReference type="PROSITE-ProRule" id="PRU01384"/>
    </source>
</evidence>
<gene>
    <name evidence="8 13" type="primary">gyrA</name>
    <name evidence="13" type="ORF">ACFPMF_03020</name>
</gene>
<evidence type="ECO:0000256" key="11">
    <source>
        <dbReference type="SAM" id="MobiDB-lite"/>
    </source>
</evidence>
<dbReference type="Pfam" id="PF00521">
    <property type="entry name" value="DNA_topoisoIV"/>
    <property type="match status" value="1"/>
</dbReference>
<dbReference type="SUPFAM" id="SSF101904">
    <property type="entry name" value="GyrA/ParC C-terminal domain-like"/>
    <property type="match status" value="1"/>
</dbReference>
<proteinExistence type="inferred from homology"/>
<dbReference type="InterPro" id="IPR013760">
    <property type="entry name" value="Topo_IIA-like_dom_sf"/>
</dbReference>
<dbReference type="NCBIfam" id="TIGR01063">
    <property type="entry name" value="gyrA"/>
    <property type="match status" value="1"/>
</dbReference>
<dbReference type="NCBIfam" id="NF004043">
    <property type="entry name" value="PRK05560.1"/>
    <property type="match status" value="1"/>
</dbReference>
<evidence type="ECO:0000256" key="6">
    <source>
        <dbReference type="ARBA" id="ARBA00023125"/>
    </source>
</evidence>
<keyword evidence="6 8" id="KW-0238">DNA-binding</keyword>
<keyword evidence="8" id="KW-0963">Cytoplasm</keyword>
<dbReference type="CDD" id="cd00187">
    <property type="entry name" value="TOP4c"/>
    <property type="match status" value="1"/>
</dbReference>
<keyword evidence="3 8" id="KW-0547">Nucleotide-binding</keyword>
<keyword evidence="10" id="KW-0175">Coiled coil</keyword>
<dbReference type="InterPro" id="IPR035516">
    <property type="entry name" value="Gyrase/topoIV_suA_C"/>
</dbReference>
<sequence length="850" mass="95149">MAEETEEKNNSTNIIPINIEDEMRGAYIDYSMSVIISRALPDVRDGLKPVHRRVLFGMAELGVNYNKPFKKSARIVGEVLGKYHPHGDSSVYSTMVRMAQDWSLRYPLVDGQGNFGSIDGDAPAAMRYTEARLKRIAEELLTDIYKETVDFQPNFDDSLEEPSVMPAKLPNLLLNGSSGIAVGMATNMAPHNLTEVVNGIVAYIDNHDITIDELMEHITAPDFPTGATIYGMEGVRNAFRTGQGRVVLRAHATIEENRGKTQIIVTDVPYMVNKAVMLEKTAELINDKKIEGISAFRDESDRDGLRVVFDLKRDAVPNVVLNNLYKHTQLQSAFNINNVALVKGRPVLLNLKDMIRYYVEHRQEVITRRTQYELREAEKRAHILEGLLIALDNLDAVIELIRSSRDPEIAKTGLIERFQLSEVQAKAILELRLQRLTGLERDKIIAEYEELSRLIADLKAILASEERKLEIIKEELLELKARFGDVRRTEINRLGDGNISDLSLIADEEMLITISHESYIKRTPLTEYRAQSRGGVGSRAAKTKEDDFTEHLFMATMHNTLLIFTQKGRLYWLPVYELPEGGRDSKGRPLANFINIETDDKVRAVINVKDLKNTDYINNNYIVMCTEQGTIKKTLLEAYSRPRQNGIIAITINEEEGDRLLNVCMTNGQNDIVIASSEGKAVRFNESRVRPMGRTAAGVRGIDLEPGVKAVGMVCIGRDDAQLLVVSEKGFGKRSPLDEYRVTNRGAKGVGTLKVTDKVGYLVGILEVTDSEDLMIITRSGTAIRMHVDQVRVIGRNTQGVRLINLRDGDEISSVTRIPREEDEEVEEGNSGDLEGPSNGPEEASSEPMA</sequence>
<feature type="compositionally biased region" description="Acidic residues" evidence="11">
    <location>
        <begin position="821"/>
        <end position="830"/>
    </location>
</feature>
<evidence type="ECO:0000256" key="1">
    <source>
        <dbReference type="ARBA" id="ARBA00000185"/>
    </source>
</evidence>
<dbReference type="PANTHER" id="PTHR43493">
    <property type="entry name" value="DNA GYRASE/TOPOISOMERASE SUBUNIT A"/>
    <property type="match status" value="1"/>
</dbReference>
<dbReference type="InterPro" id="IPR013758">
    <property type="entry name" value="Topo_IIA_A/C_ab"/>
</dbReference>
<dbReference type="EC" id="5.6.2.2" evidence="8"/>
<comment type="function">
    <text evidence="8">A type II topoisomerase that negatively supercoils closed circular double-stranded (ds) DNA in an ATP-dependent manner to modulate DNA topology and maintain chromosomes in an underwound state. Negative supercoiling favors strand separation, and DNA replication, transcription, recombination and repair, all of which involve strand separation. Also able to catalyze the interconversion of other topological isomers of dsDNA rings, including catenanes and knotted rings. Type II topoisomerases break and join 2 DNA strands simultaneously in an ATP-dependent manner.</text>
</comment>
<comment type="subunit">
    <text evidence="8">Heterotetramer, composed of two GyrA and two GyrB chains. In the heterotetramer, GyrA contains the active site tyrosine that forms a transient covalent intermediate with DNA, while GyrB binds cofactors and catalyzes ATP hydrolysis.</text>
</comment>
<comment type="caution">
    <text evidence="13">The sequence shown here is derived from an EMBL/GenBank/DDBJ whole genome shotgun (WGS) entry which is preliminary data.</text>
</comment>
<protein>
    <recommendedName>
        <fullName evidence="8">DNA gyrase subunit A</fullName>
        <ecNumber evidence="8">5.6.2.2</ecNumber>
    </recommendedName>
</protein>
<comment type="miscellaneous">
    <text evidence="8">Few gyrases are as efficient as E.coli at forming negative supercoils. Not all organisms have 2 type II topoisomerases; in organisms with a single type II topoisomerase this enzyme also has to decatenate newly replicated chromosomes.</text>
</comment>
<name>A0ABW0I410_9BACT</name>
<evidence type="ECO:0000256" key="10">
    <source>
        <dbReference type="SAM" id="Coils"/>
    </source>
</evidence>
<comment type="caution">
    <text evidence="8">Lacks conserved residue(s) required for the propagation of feature annotation.</text>
</comment>
<accession>A0ABW0I410</accession>
<dbReference type="InterPro" id="IPR013757">
    <property type="entry name" value="Topo_IIA_A_a_sf"/>
</dbReference>
<keyword evidence="14" id="KW-1185">Reference proteome</keyword>
<dbReference type="NCBIfam" id="NF004044">
    <property type="entry name" value="PRK05561.1"/>
    <property type="match status" value="1"/>
</dbReference>
<dbReference type="SUPFAM" id="SSF56719">
    <property type="entry name" value="Type II DNA topoisomerase"/>
    <property type="match status" value="1"/>
</dbReference>
<dbReference type="EMBL" id="JBHSMA010000001">
    <property type="protein sequence ID" value="MFC5408266.1"/>
    <property type="molecule type" value="Genomic_DNA"/>
</dbReference>
<dbReference type="PROSITE" id="PS52040">
    <property type="entry name" value="TOPO_IIA"/>
    <property type="match status" value="1"/>
</dbReference>
<dbReference type="InterPro" id="IPR005743">
    <property type="entry name" value="GyrA"/>
</dbReference>
<dbReference type="InterPro" id="IPR050220">
    <property type="entry name" value="Type_II_DNA_Topoisomerases"/>
</dbReference>
<reference evidence="14" key="1">
    <citation type="journal article" date="2019" name="Int. J. Syst. Evol. Microbiol.">
        <title>The Global Catalogue of Microorganisms (GCM) 10K type strain sequencing project: providing services to taxonomists for standard genome sequencing and annotation.</title>
        <authorList>
            <consortium name="The Broad Institute Genomics Platform"/>
            <consortium name="The Broad Institute Genome Sequencing Center for Infectious Disease"/>
            <person name="Wu L."/>
            <person name="Ma J."/>
        </authorList>
    </citation>
    <scope>NUCLEOTIDE SEQUENCE [LARGE SCALE GENOMIC DNA]</scope>
    <source>
        <strain evidence="14">CCUG 55250</strain>
    </source>
</reference>
<evidence type="ECO:0000313" key="13">
    <source>
        <dbReference type="EMBL" id="MFC5408266.1"/>
    </source>
</evidence>
<evidence type="ECO:0000313" key="14">
    <source>
        <dbReference type="Proteomes" id="UP001596106"/>
    </source>
</evidence>
<feature type="region of interest" description="Disordered" evidence="11">
    <location>
        <begin position="812"/>
        <end position="850"/>
    </location>
</feature>
<evidence type="ECO:0000259" key="12">
    <source>
        <dbReference type="PROSITE" id="PS52040"/>
    </source>
</evidence>
<organism evidence="13 14">
    <name type="scientific">Larkinella bovis</name>
    <dbReference type="NCBI Taxonomy" id="683041"/>
    <lineage>
        <taxon>Bacteria</taxon>
        <taxon>Pseudomonadati</taxon>
        <taxon>Bacteroidota</taxon>
        <taxon>Cytophagia</taxon>
        <taxon>Cytophagales</taxon>
        <taxon>Spirosomataceae</taxon>
        <taxon>Larkinella</taxon>
    </lineage>
</organism>
<feature type="coiled-coil region" evidence="10">
    <location>
        <begin position="441"/>
        <end position="482"/>
    </location>
</feature>
<evidence type="ECO:0000256" key="8">
    <source>
        <dbReference type="HAMAP-Rule" id="MF_01897"/>
    </source>
</evidence>
<keyword evidence="5 8" id="KW-0799">Topoisomerase</keyword>
<dbReference type="HAMAP" id="MF_01897">
    <property type="entry name" value="GyrA"/>
    <property type="match status" value="1"/>
</dbReference>
<dbReference type="Gene3D" id="3.30.1360.40">
    <property type="match status" value="1"/>
</dbReference>
<dbReference type="Proteomes" id="UP001596106">
    <property type="component" value="Unassembled WGS sequence"/>
</dbReference>
<dbReference type="RefSeq" id="WP_379840970.1">
    <property type="nucleotide sequence ID" value="NZ_JBHSMA010000001.1"/>
</dbReference>
<dbReference type="PANTHER" id="PTHR43493:SF5">
    <property type="entry name" value="DNA GYRASE SUBUNIT A, CHLOROPLASTIC_MITOCHONDRIAL"/>
    <property type="match status" value="1"/>
</dbReference>
<dbReference type="GO" id="GO:0003918">
    <property type="term" value="F:DNA topoisomerase type II (double strand cut, ATP-hydrolyzing) activity"/>
    <property type="evidence" value="ECO:0007669"/>
    <property type="project" value="UniProtKB-EC"/>
</dbReference>
<evidence type="ECO:0000256" key="5">
    <source>
        <dbReference type="ARBA" id="ARBA00023029"/>
    </source>
</evidence>
<evidence type="ECO:0000256" key="7">
    <source>
        <dbReference type="ARBA" id="ARBA00023235"/>
    </source>
</evidence>
<evidence type="ECO:0000256" key="2">
    <source>
        <dbReference type="ARBA" id="ARBA00008263"/>
    </source>
</evidence>
<comment type="similarity">
    <text evidence="2 8">Belongs to the type II topoisomerase GyrA/ParC subunit family.</text>
</comment>
<feature type="active site" description="O-(5'-phospho-DNA)-tyrosine intermediate" evidence="8 9">
    <location>
        <position position="128"/>
    </location>
</feature>